<dbReference type="PANTHER" id="PTHR10357">
    <property type="entry name" value="ALPHA-AMYLASE FAMILY MEMBER"/>
    <property type="match status" value="1"/>
</dbReference>
<dbReference type="SMART" id="SM00642">
    <property type="entry name" value="Aamy"/>
    <property type="match status" value="1"/>
</dbReference>
<dbReference type="RefSeq" id="WP_187014251.1">
    <property type="nucleotide sequence ID" value="NZ_JACOQI010000004.1"/>
</dbReference>
<evidence type="ECO:0000259" key="3">
    <source>
        <dbReference type="SMART" id="SM00642"/>
    </source>
</evidence>
<dbReference type="AlphaFoldDB" id="A0A923MFT2"/>
<name>A0A923MFT2_9FIRM</name>
<dbReference type="Gene3D" id="3.90.400.10">
    <property type="entry name" value="Oligo-1,6-glucosidase, Domain 2"/>
    <property type="match status" value="1"/>
</dbReference>
<dbReference type="InterPro" id="IPR045857">
    <property type="entry name" value="O16G_dom_2"/>
</dbReference>
<dbReference type="CDD" id="cd11338">
    <property type="entry name" value="AmyAc_CMD"/>
    <property type="match status" value="1"/>
</dbReference>
<keyword evidence="2" id="KW-0326">Glycosidase</keyword>
<dbReference type="GO" id="GO:0005975">
    <property type="term" value="P:carbohydrate metabolic process"/>
    <property type="evidence" value="ECO:0007669"/>
    <property type="project" value="InterPro"/>
</dbReference>
<dbReference type="Gene3D" id="2.60.40.1180">
    <property type="entry name" value="Golgi alpha-mannosidase II"/>
    <property type="match status" value="1"/>
</dbReference>
<dbReference type="EMBL" id="JACOQI010000004">
    <property type="protein sequence ID" value="MBC5769902.1"/>
    <property type="molecule type" value="Genomic_DNA"/>
</dbReference>
<comment type="caution">
    <text evidence="4">The sequence shown here is derived from an EMBL/GenBank/DDBJ whole genome shotgun (WGS) entry which is preliminary data.</text>
</comment>
<organism evidence="4 5">
    <name type="scientific">Dysosmobacter segnis</name>
    <dbReference type="NCBI Taxonomy" id="2763042"/>
    <lineage>
        <taxon>Bacteria</taxon>
        <taxon>Bacillati</taxon>
        <taxon>Bacillota</taxon>
        <taxon>Clostridia</taxon>
        <taxon>Eubacteriales</taxon>
        <taxon>Oscillospiraceae</taxon>
        <taxon>Dysosmobacter</taxon>
    </lineage>
</organism>
<evidence type="ECO:0000256" key="2">
    <source>
        <dbReference type="ARBA" id="ARBA00023295"/>
    </source>
</evidence>
<protein>
    <submittedName>
        <fullName evidence="4">Glycoside hydrolase family 13 protein</fullName>
    </submittedName>
</protein>
<dbReference type="InterPro" id="IPR013780">
    <property type="entry name" value="Glyco_hydro_b"/>
</dbReference>
<evidence type="ECO:0000313" key="4">
    <source>
        <dbReference type="EMBL" id="MBC5769902.1"/>
    </source>
</evidence>
<accession>A0A923MFT2</accession>
<feature type="domain" description="Glycosyl hydrolase family 13 catalytic" evidence="3">
    <location>
        <begin position="135"/>
        <end position="539"/>
    </location>
</feature>
<dbReference type="InterPro" id="IPR006047">
    <property type="entry name" value="GH13_cat_dom"/>
</dbReference>
<dbReference type="Pfam" id="PF00128">
    <property type="entry name" value="Alpha-amylase"/>
    <property type="match status" value="1"/>
</dbReference>
<keyword evidence="1 4" id="KW-0378">Hydrolase</keyword>
<proteinExistence type="predicted"/>
<dbReference type="Gene3D" id="3.20.20.80">
    <property type="entry name" value="Glycosidases"/>
    <property type="match status" value="1"/>
</dbReference>
<keyword evidence="5" id="KW-1185">Reference proteome</keyword>
<dbReference type="SUPFAM" id="SSF51011">
    <property type="entry name" value="Glycosyl hydrolase domain"/>
    <property type="match status" value="1"/>
</dbReference>
<reference evidence="4" key="1">
    <citation type="submission" date="2020-08" db="EMBL/GenBank/DDBJ databases">
        <title>Genome public.</title>
        <authorList>
            <person name="Liu C."/>
            <person name="Sun Q."/>
        </authorList>
    </citation>
    <scope>NUCLEOTIDE SEQUENCE</scope>
    <source>
        <strain evidence="4">BX15</strain>
    </source>
</reference>
<dbReference type="SUPFAM" id="SSF51445">
    <property type="entry name" value="(Trans)glycosidases"/>
    <property type="match status" value="1"/>
</dbReference>
<dbReference type="InterPro" id="IPR017853">
    <property type="entry name" value="GH"/>
</dbReference>
<gene>
    <name evidence="4" type="ORF">H8Z83_06115</name>
</gene>
<evidence type="ECO:0000256" key="1">
    <source>
        <dbReference type="ARBA" id="ARBA00022801"/>
    </source>
</evidence>
<sequence>MRDPFVFDSRSEFCKKPYGAVPCGSDVVFHVRPLTRDGYSRCVLVARREFSGEEIQMELLPEAVDGERTRFTGVLTAPSEPELLWYHFRLIRSDGSTALLDQSGWQETGEIQSWQLTVYEKTATPLWFGGGVVYQIFPDRFCRLSLPDPTGLVGNRWVHENWNDQPVWAPDPDGEVRNRDFFGGSLNGITAKLDDLAALGVTVLYLNPIFESASNHRYNTADYLHIDPMLGTEEDFRRLCREAKERGIRMILDGVFNHTGSQSRYFNADGFYPGVGAAQSTDSPYFNWFSFHPWPTDYDAWWGIMTLPAVQENEPDYRDFIIRGQDSVVRHWLRAGASGWRLDVADELPDDFIAEIRTAMEETAPDSFLLGEVWEDATTKVAYSQRRRYLLGHELHGVMNYPFRTALIAYLRGGNADDFRETLEALRENYPPEAFLSMMNFLGTHDTPRILTVLGADNVPDSKADRAAYRLSPTQRQIGLERLRLAALILFTFPGAPTVYYGDEAAMEGWEDPFNRAGYPWEQEDTDLKAHFAELARFRRSFPALQAGVLHWIWTSGPLLIFARELDGQLLTTVVNAADVSQALSLPWPAPPARDLLTGQCFTPVDNAIPLTLPPRSGLLLQTDLP</sequence>
<dbReference type="GO" id="GO:0016798">
    <property type="term" value="F:hydrolase activity, acting on glycosyl bonds"/>
    <property type="evidence" value="ECO:0007669"/>
    <property type="project" value="UniProtKB-KW"/>
</dbReference>
<dbReference type="PANTHER" id="PTHR10357:SF210">
    <property type="entry name" value="MALTODEXTRIN GLUCOSIDASE"/>
    <property type="match status" value="1"/>
</dbReference>
<dbReference type="Proteomes" id="UP000620327">
    <property type="component" value="Unassembled WGS sequence"/>
</dbReference>
<evidence type="ECO:0000313" key="5">
    <source>
        <dbReference type="Proteomes" id="UP000620327"/>
    </source>
</evidence>